<dbReference type="AlphaFoldDB" id="A0A915JKS5"/>
<accession>A0A915JKS5</accession>
<name>A0A915JKS5_ROMCU</name>
<proteinExistence type="predicted"/>
<keyword evidence="1" id="KW-1185">Reference proteome</keyword>
<protein>
    <submittedName>
        <fullName evidence="2">Uncharacterized protein</fullName>
    </submittedName>
</protein>
<organism evidence="1 2">
    <name type="scientific">Romanomermis culicivorax</name>
    <name type="common">Nematode worm</name>
    <dbReference type="NCBI Taxonomy" id="13658"/>
    <lineage>
        <taxon>Eukaryota</taxon>
        <taxon>Metazoa</taxon>
        <taxon>Ecdysozoa</taxon>
        <taxon>Nematoda</taxon>
        <taxon>Enoplea</taxon>
        <taxon>Dorylaimia</taxon>
        <taxon>Mermithida</taxon>
        <taxon>Mermithoidea</taxon>
        <taxon>Mermithidae</taxon>
        <taxon>Romanomermis</taxon>
    </lineage>
</organism>
<evidence type="ECO:0000313" key="2">
    <source>
        <dbReference type="WBParaSite" id="nRc.2.0.1.t26770-RA"/>
    </source>
</evidence>
<sequence>MSYAQIHVRGASEKQRSVTFYMQGRRAIQLRTEPRGWFGNFGCSGGDECGACCVMNSRTHHYNKSANKVLLA</sequence>
<dbReference type="WBParaSite" id="nRc.2.0.1.t26770-RA">
    <property type="protein sequence ID" value="nRc.2.0.1.t26770-RA"/>
    <property type="gene ID" value="nRc.2.0.1.g26770"/>
</dbReference>
<reference evidence="2" key="1">
    <citation type="submission" date="2022-11" db="UniProtKB">
        <authorList>
            <consortium name="WormBaseParasite"/>
        </authorList>
    </citation>
    <scope>IDENTIFICATION</scope>
</reference>
<evidence type="ECO:0000313" key="1">
    <source>
        <dbReference type="Proteomes" id="UP000887565"/>
    </source>
</evidence>
<dbReference type="Proteomes" id="UP000887565">
    <property type="component" value="Unplaced"/>
</dbReference>